<evidence type="ECO:0000313" key="3">
    <source>
        <dbReference type="Proteomes" id="UP000697472"/>
    </source>
</evidence>
<evidence type="ECO:0008006" key="4">
    <source>
        <dbReference type="Google" id="ProtNLM"/>
    </source>
</evidence>
<comment type="caution">
    <text evidence="2">The sequence shown here is derived from an EMBL/GenBank/DDBJ whole genome shotgun (WGS) entry which is preliminary data.</text>
</comment>
<proteinExistence type="predicted"/>
<dbReference type="RefSeq" id="WP_205009605.1">
    <property type="nucleotide sequence ID" value="NZ_JAFBEH010000019.1"/>
</dbReference>
<accession>A0ABS2PRU3</accession>
<evidence type="ECO:0000313" key="2">
    <source>
        <dbReference type="EMBL" id="MBM7642764.1"/>
    </source>
</evidence>
<feature type="transmembrane region" description="Helical" evidence="1">
    <location>
        <begin position="77"/>
        <end position="94"/>
    </location>
</feature>
<keyword evidence="1" id="KW-0472">Membrane</keyword>
<keyword evidence="1" id="KW-0812">Transmembrane</keyword>
<keyword evidence="3" id="KW-1185">Reference proteome</keyword>
<dbReference type="Proteomes" id="UP000697472">
    <property type="component" value="Unassembled WGS sequence"/>
</dbReference>
<feature type="transmembrane region" description="Helical" evidence="1">
    <location>
        <begin position="173"/>
        <end position="197"/>
    </location>
</feature>
<evidence type="ECO:0000256" key="1">
    <source>
        <dbReference type="SAM" id="Phobius"/>
    </source>
</evidence>
<keyword evidence="1" id="KW-1133">Transmembrane helix</keyword>
<name>A0ABS2PRU3_9STRE</name>
<feature type="transmembrane region" description="Helical" evidence="1">
    <location>
        <begin position="114"/>
        <end position="136"/>
    </location>
</feature>
<organism evidence="2 3">
    <name type="scientific">Streptococcus loxodontisalivarius</name>
    <dbReference type="NCBI Taxonomy" id="1349415"/>
    <lineage>
        <taxon>Bacteria</taxon>
        <taxon>Bacillati</taxon>
        <taxon>Bacillota</taxon>
        <taxon>Bacilli</taxon>
        <taxon>Lactobacillales</taxon>
        <taxon>Streptococcaceae</taxon>
        <taxon>Streptococcus</taxon>
    </lineage>
</organism>
<gene>
    <name evidence="2" type="ORF">JOC28_001062</name>
</gene>
<protein>
    <recommendedName>
        <fullName evidence="4">DUF443 family protein</fullName>
    </recommendedName>
</protein>
<reference evidence="2 3" key="1">
    <citation type="submission" date="2021-01" db="EMBL/GenBank/DDBJ databases">
        <title>Genomic Encyclopedia of Type Strains, Phase IV (KMG-IV): sequencing the most valuable type-strain genomes for metagenomic binning, comparative biology and taxonomic classification.</title>
        <authorList>
            <person name="Goeker M."/>
        </authorList>
    </citation>
    <scope>NUCLEOTIDE SEQUENCE [LARGE SCALE GENOMIC DNA]</scope>
    <source>
        <strain evidence="2 3">DSM 27382</strain>
    </source>
</reference>
<sequence length="235" mass="26986">MNKKDKMTGNLYNLTRDGQRILRGWYLFVSEDGQEYVFKNNWTFLPRKACQCFQVQASLSSLSYTDKMYEEAIRKNGSLSFGIFIAIIFGSFIRDLIPFTFFLGDSNLPVNPLIASRNILLLLLLVFVFLVSISYYRKRRLLSLLNQKNAELKSIGLIKMTGKLAYTPHGKRASFLGVFPFYLTSFILLALVIVPAIFVEYRLMSLIVLLAVWGLCFLGQTINPEDRIKTFEILT</sequence>
<dbReference type="EMBL" id="JAFBEH010000019">
    <property type="protein sequence ID" value="MBM7642764.1"/>
    <property type="molecule type" value="Genomic_DNA"/>
</dbReference>
<feature type="transmembrane region" description="Helical" evidence="1">
    <location>
        <begin position="203"/>
        <end position="222"/>
    </location>
</feature>